<keyword evidence="7 14" id="KW-0449">Lipoprotein</keyword>
<dbReference type="EMBL" id="CP037087">
    <property type="protein sequence ID" value="QBK66485.1"/>
    <property type="molecule type" value="Genomic_DNA"/>
</dbReference>
<keyword evidence="17" id="KW-1185">Reference proteome</keyword>
<evidence type="ECO:0000256" key="9">
    <source>
        <dbReference type="SAM" id="SignalP"/>
    </source>
</evidence>
<keyword evidence="14" id="KW-0614">Plasmid</keyword>
<evidence type="ECO:0000256" key="3">
    <source>
        <dbReference type="ARBA" id="ARBA00022729"/>
    </source>
</evidence>
<dbReference type="EMBL" id="CP117147">
    <property type="protein sequence ID" value="WEG86417.1"/>
    <property type="molecule type" value="Genomic_DNA"/>
</dbReference>
<dbReference type="Pfam" id="PF03304">
    <property type="entry name" value="Mlp"/>
    <property type="match status" value="1"/>
</dbReference>
<evidence type="ECO:0000313" key="12">
    <source>
        <dbReference type="EMBL" id="QBK65222.1"/>
    </source>
</evidence>
<evidence type="ECO:0000313" key="11">
    <source>
        <dbReference type="EMBL" id="QBK63952.1"/>
    </source>
</evidence>
<dbReference type="Proteomes" id="UP000291995">
    <property type="component" value="Plasmid pYekat-76-cp19"/>
</dbReference>
<dbReference type="EMBL" id="CP036944">
    <property type="protein sequence ID" value="QBK65222.1"/>
    <property type="molecule type" value="Genomic_DNA"/>
</dbReference>
<organism evidence="14">
    <name type="scientific">Borrelia miyamotoi</name>
    <dbReference type="NCBI Taxonomy" id="47466"/>
    <lineage>
        <taxon>Bacteria</taxon>
        <taxon>Pseudomonadati</taxon>
        <taxon>Spirochaetota</taxon>
        <taxon>Spirochaetia</taxon>
        <taxon>Spirochaetales</taxon>
        <taxon>Borreliaceae</taxon>
        <taxon>Borrelia</taxon>
    </lineage>
</organism>
<feature type="signal peptide" evidence="9">
    <location>
        <begin position="1"/>
        <end position="20"/>
    </location>
</feature>
<evidence type="ECO:0000256" key="1">
    <source>
        <dbReference type="ARBA" id="ARBA00004459"/>
    </source>
</evidence>
<accession>A0A482CXG0</accession>
<gene>
    <name evidence="15" type="ORF">CNO13_07930</name>
    <name evidence="16" type="ORF">EZU67_006035</name>
    <name evidence="10" type="ORF">EZU67_06035</name>
    <name evidence="11" type="ORF">EZU68_06130</name>
    <name evidence="12" type="ORF">EZU69_06020</name>
    <name evidence="13" type="ORF">EZU70_06050</name>
    <name evidence="14" type="ORF">EZU71_05935</name>
</gene>
<evidence type="ECO:0000256" key="7">
    <source>
        <dbReference type="ARBA" id="ARBA00023288"/>
    </source>
</evidence>
<evidence type="ECO:0000256" key="2">
    <source>
        <dbReference type="ARBA" id="ARBA00008380"/>
    </source>
</evidence>
<keyword evidence="5" id="KW-0564">Palmitate</keyword>
<evidence type="ECO:0000313" key="13">
    <source>
        <dbReference type="EMBL" id="QBK66485.1"/>
    </source>
</evidence>
<name>A0A482CXG0_9SPIR</name>
<keyword evidence="6" id="KW-0998">Cell outer membrane</keyword>
<evidence type="ECO:0000313" key="17">
    <source>
        <dbReference type="Proteomes" id="UP000230633"/>
    </source>
</evidence>
<dbReference type="EMBL" id="CP036590">
    <property type="protein sequence ID" value="QBK62695.1"/>
    <property type="molecule type" value="Genomic_DNA"/>
</dbReference>
<dbReference type="RefSeq" id="WP_099528583.1">
    <property type="nucleotide sequence ID" value="NZ_CP024381.2"/>
</dbReference>
<dbReference type="GO" id="GO:0009279">
    <property type="term" value="C:cell outer membrane"/>
    <property type="evidence" value="ECO:0007669"/>
    <property type="project" value="UniProtKB-SubCell"/>
</dbReference>
<evidence type="ECO:0000313" key="14">
    <source>
        <dbReference type="EMBL" id="QBL99381.1"/>
    </source>
</evidence>
<comment type="subcellular location">
    <subcellularLocation>
        <location evidence="1">Cell outer membrane</location>
        <topology evidence="1">Lipid-anchor</topology>
    </subcellularLocation>
</comment>
<dbReference type="AlphaFoldDB" id="A0A482CXG0"/>
<evidence type="ECO:0000313" key="10">
    <source>
        <dbReference type="EMBL" id="QBK62695.1"/>
    </source>
</evidence>
<evidence type="ECO:0000256" key="8">
    <source>
        <dbReference type="ARBA" id="ARBA00046007"/>
    </source>
</evidence>
<dbReference type="PROSITE" id="PS51257">
    <property type="entry name" value="PROKAR_LIPOPROTEIN"/>
    <property type="match status" value="1"/>
</dbReference>
<keyword evidence="4" id="KW-0472">Membrane</keyword>
<evidence type="ECO:0000313" key="15">
    <source>
        <dbReference type="EMBL" id="WDE71950.1"/>
    </source>
</evidence>
<evidence type="ECO:0000313" key="18">
    <source>
        <dbReference type="Proteomes" id="UP000291995"/>
    </source>
</evidence>
<evidence type="ECO:0000256" key="5">
    <source>
        <dbReference type="ARBA" id="ARBA00023139"/>
    </source>
</evidence>
<dbReference type="InterPro" id="IPR004983">
    <property type="entry name" value="Mlp"/>
</dbReference>
<keyword evidence="3 9" id="KW-0732">Signal</keyword>
<comment type="similarity">
    <text evidence="2">Belongs to the Multicopy lipoprotein (Mlp) family.</text>
</comment>
<geneLocation type="plasmid" evidence="15 17">
    <name>pYekat-1-cp19</name>
</geneLocation>
<dbReference type="EMBL" id="CP117156">
    <property type="protein sequence ID" value="WDE71950.1"/>
    <property type="molecule type" value="Genomic_DNA"/>
</dbReference>
<reference evidence="16" key="3">
    <citation type="submission" date="2022-12" db="EMBL/GenBank/DDBJ databases">
        <title>B. miyamotoi WGS.</title>
        <authorList>
            <person name="Kuleshov K.V."/>
            <person name="Hoornstra D."/>
            <person name="Hovius J.W."/>
            <person name="Platonov A.E."/>
            <person name="Telford S.R. III."/>
        </authorList>
    </citation>
    <scope>NUCLEOTIDE SEQUENCE</scope>
    <source>
        <strain evidence="16">Yekat-76</strain>
        <plasmid evidence="16">pYekat-76-cp19</plasmid>
    </source>
</reference>
<protein>
    <submittedName>
        <fullName evidence="14">Mlp family lipoprotein</fullName>
    </submittedName>
</protein>
<reference evidence="14" key="1">
    <citation type="submission" date="2019-03" db="EMBL/GenBank/DDBJ databases">
        <title>Whole genome sequencing of Borrelia miyamotoi strains isolated at the Russian territory.</title>
        <authorList>
            <person name="Kuleshov K.V."/>
            <person name="Platonov A.E."/>
            <person name="Goptar I.A."/>
            <person name="Shipulin G.A."/>
            <person name="Markelov M.L."/>
            <person name="Koetsveld J."/>
            <person name="Kolyasnikova N.M."/>
            <person name="Sarksyan D.S."/>
            <person name="Toporkova M.G."/>
            <person name="Hovius J.W."/>
        </authorList>
    </citation>
    <scope>NUCLEOTIDE SEQUENCE</scope>
    <source>
        <strain evidence="14">Yekat-18</strain>
        <strain evidence="13">Yekat-19</strain>
        <strain evidence="12">Yekat-21</strain>
        <strain evidence="11">Yekat-31</strain>
        <strain evidence="10">Yekat-76</strain>
        <plasmid evidence="14">unnamed</plasmid>
    </source>
</reference>
<comment type="function">
    <text evidence="8">An outer membrane protein that may participate in pathogenesis. Some human Lyme disease patients have antibodies against this protein. The Mlp proteins probably undergo intragenic recombination, generating new alleles.</text>
</comment>
<geneLocation type="plasmid" evidence="14">
    <name>unnamed</name>
</geneLocation>
<reference evidence="15" key="2">
    <citation type="submission" date="2022-12" db="EMBL/GenBank/DDBJ databases">
        <title>B. miyamotoi WGS.</title>
        <authorList>
            <person name="Gabriele M."/>
            <person name="Kuleshov K.V."/>
            <person name="Hepner S."/>
            <person name="Hoornstra D."/>
            <person name="Hovius J.W."/>
            <person name="Platonov A.E."/>
            <person name="Fingerle V."/>
            <person name="Strube C."/>
        </authorList>
    </citation>
    <scope>NUCLEOTIDE SEQUENCE</scope>
    <source>
        <strain evidence="15">Yekat-1</strain>
        <plasmid evidence="15">pYekat-1-cp19</plasmid>
    </source>
</reference>
<dbReference type="EMBL" id="CP037498">
    <property type="protein sequence ID" value="QBL99381.1"/>
    <property type="molecule type" value="Genomic_DNA"/>
</dbReference>
<proteinExistence type="inferred from homology"/>
<evidence type="ECO:0000256" key="6">
    <source>
        <dbReference type="ARBA" id="ARBA00023237"/>
    </source>
</evidence>
<sequence length="146" mass="16238">MRRISCILLLLVLISSCGQNDFTTNVETKSRGKRELSEEQVVVKKAPEEILRERLSEEEKRNLDFLKEALGDNGKFNQFVLLNENKVKDALKHINDELAKCTGDNASEQKGTFKTVVQGYFSKMDESTLDGFKDGATSTCEAGAGS</sequence>
<evidence type="ECO:0000313" key="16">
    <source>
        <dbReference type="EMBL" id="WEG86417.1"/>
    </source>
</evidence>
<dbReference type="Proteomes" id="UP000230633">
    <property type="component" value="Plasmid pYekat-1-cp19"/>
</dbReference>
<evidence type="ECO:0000256" key="4">
    <source>
        <dbReference type="ARBA" id="ARBA00023136"/>
    </source>
</evidence>
<feature type="chain" id="PRO_5044605237" evidence="9">
    <location>
        <begin position="21"/>
        <end position="146"/>
    </location>
</feature>
<geneLocation type="plasmid" evidence="16 18">
    <name>pYekat-76-cp19</name>
</geneLocation>
<dbReference type="EMBL" id="CP036762">
    <property type="protein sequence ID" value="QBK63952.1"/>
    <property type="molecule type" value="Genomic_DNA"/>
</dbReference>